<feature type="domain" description="VWFA" evidence="2">
    <location>
        <begin position="86"/>
        <end position="261"/>
    </location>
</feature>
<evidence type="ECO:0000256" key="1">
    <source>
        <dbReference type="SAM" id="Phobius"/>
    </source>
</evidence>
<keyword evidence="4" id="KW-1185">Reference proteome</keyword>
<gene>
    <name evidence="3" type="ORF">NG895_13260</name>
</gene>
<evidence type="ECO:0000313" key="4">
    <source>
        <dbReference type="Proteomes" id="UP001155241"/>
    </source>
</evidence>
<keyword evidence="1" id="KW-1133">Transmembrane helix</keyword>
<dbReference type="EMBL" id="JAMXLR010000043">
    <property type="protein sequence ID" value="MCO6044875.1"/>
    <property type="molecule type" value="Genomic_DNA"/>
</dbReference>
<dbReference type="PANTHER" id="PTHR37947:SF1">
    <property type="entry name" value="BLL2462 PROTEIN"/>
    <property type="match status" value="1"/>
</dbReference>
<dbReference type="RefSeq" id="WP_252852989.1">
    <property type="nucleotide sequence ID" value="NZ_JAMXLR010000043.1"/>
</dbReference>
<comment type="caution">
    <text evidence="3">The sequence shown here is derived from an EMBL/GenBank/DDBJ whole genome shotgun (WGS) entry which is preliminary data.</text>
</comment>
<reference evidence="3" key="1">
    <citation type="submission" date="2022-06" db="EMBL/GenBank/DDBJ databases">
        <title>Aeoliella straminimaris, a novel planctomycete from sediments.</title>
        <authorList>
            <person name="Vitorino I.R."/>
            <person name="Lage O.M."/>
        </authorList>
    </citation>
    <scope>NUCLEOTIDE SEQUENCE</scope>
    <source>
        <strain evidence="3">ICT_H6.2</strain>
    </source>
</reference>
<protein>
    <submittedName>
        <fullName evidence="3">VWA domain-containing protein</fullName>
    </submittedName>
</protein>
<dbReference type="PANTHER" id="PTHR37947">
    <property type="entry name" value="BLL2462 PROTEIN"/>
    <property type="match status" value="1"/>
</dbReference>
<feature type="transmembrane region" description="Helical" evidence="1">
    <location>
        <begin position="45"/>
        <end position="70"/>
    </location>
</feature>
<dbReference type="InterPro" id="IPR002035">
    <property type="entry name" value="VWF_A"/>
</dbReference>
<dbReference type="AlphaFoldDB" id="A0A9X2JGA8"/>
<dbReference type="SMART" id="SM00327">
    <property type="entry name" value="VWA"/>
    <property type="match status" value="1"/>
</dbReference>
<dbReference type="Pfam" id="PF13519">
    <property type="entry name" value="VWA_2"/>
    <property type="match status" value="1"/>
</dbReference>
<evidence type="ECO:0000259" key="2">
    <source>
        <dbReference type="PROSITE" id="PS50234"/>
    </source>
</evidence>
<dbReference type="PROSITE" id="PS50234">
    <property type="entry name" value="VWFA"/>
    <property type="match status" value="1"/>
</dbReference>
<feature type="transmembrane region" description="Helical" evidence="1">
    <location>
        <begin position="6"/>
        <end position="25"/>
    </location>
</feature>
<keyword evidence="1" id="KW-0812">Transmembrane</keyword>
<proteinExistence type="predicted"/>
<accession>A0A9X2JGA8</accession>
<sequence>MSFRLYWPLIVLLLVVPVVILLWQWRRQGRSVVMPFDHGREGTGFWLRLLLNSASSLPALVLVVVILILAGPTRLKEPEVHRQLTNIEFCVDVSGSMGATMGEGTRYDASMQAIDEFLEARQGDAFGLTFFGNSVMHWVPITTDATAIRFAPPFMAPHVAPPAFGGTEIGKALLACQRRLVETDNGDRMILLVSDGFSSDLSGGKDMEIANQLKGNNIVVYAIHVAENEVPDQIINITSYTGGEAFAAGDVDGLASVFTRIDDMQQAEMERTAADAVDYYTPYAMVGLSLVGLSLICSLGLRYTPW</sequence>
<dbReference type="Gene3D" id="3.40.50.410">
    <property type="entry name" value="von Willebrand factor, type A domain"/>
    <property type="match status" value="1"/>
</dbReference>
<dbReference type="Proteomes" id="UP001155241">
    <property type="component" value="Unassembled WGS sequence"/>
</dbReference>
<name>A0A9X2JGA8_9BACT</name>
<evidence type="ECO:0000313" key="3">
    <source>
        <dbReference type="EMBL" id="MCO6044875.1"/>
    </source>
</evidence>
<keyword evidence="1" id="KW-0472">Membrane</keyword>
<feature type="transmembrane region" description="Helical" evidence="1">
    <location>
        <begin position="280"/>
        <end position="301"/>
    </location>
</feature>
<dbReference type="InterPro" id="IPR036465">
    <property type="entry name" value="vWFA_dom_sf"/>
</dbReference>
<organism evidence="3 4">
    <name type="scientific">Aeoliella straminimaris</name>
    <dbReference type="NCBI Taxonomy" id="2954799"/>
    <lineage>
        <taxon>Bacteria</taxon>
        <taxon>Pseudomonadati</taxon>
        <taxon>Planctomycetota</taxon>
        <taxon>Planctomycetia</taxon>
        <taxon>Pirellulales</taxon>
        <taxon>Lacipirellulaceae</taxon>
        <taxon>Aeoliella</taxon>
    </lineage>
</organism>
<dbReference type="CDD" id="cd00198">
    <property type="entry name" value="vWFA"/>
    <property type="match status" value="1"/>
</dbReference>
<dbReference type="SUPFAM" id="SSF53300">
    <property type="entry name" value="vWA-like"/>
    <property type="match status" value="1"/>
</dbReference>